<dbReference type="SUPFAM" id="SSF51445">
    <property type="entry name" value="(Trans)glycosidases"/>
    <property type="match status" value="1"/>
</dbReference>
<organism evidence="4 5">
    <name type="scientific">Alloprevotella tannerae</name>
    <dbReference type="NCBI Taxonomy" id="76122"/>
    <lineage>
        <taxon>Bacteria</taxon>
        <taxon>Pseudomonadati</taxon>
        <taxon>Bacteroidota</taxon>
        <taxon>Bacteroidia</taxon>
        <taxon>Bacteroidales</taxon>
        <taxon>Prevotellaceae</taxon>
        <taxon>Alloprevotella</taxon>
    </lineage>
</organism>
<dbReference type="RefSeq" id="WP_303762659.1">
    <property type="nucleotide sequence ID" value="NZ_JABZGR010000002.1"/>
</dbReference>
<evidence type="ECO:0000313" key="5">
    <source>
        <dbReference type="Proteomes" id="UP000704068"/>
    </source>
</evidence>
<evidence type="ECO:0000259" key="3">
    <source>
        <dbReference type="Pfam" id="PF02638"/>
    </source>
</evidence>
<dbReference type="Pfam" id="PF02638">
    <property type="entry name" value="GHL10"/>
    <property type="match status" value="1"/>
</dbReference>
<gene>
    <name evidence="4" type="ORF">HXK21_01030</name>
</gene>
<evidence type="ECO:0000256" key="2">
    <source>
        <dbReference type="SAM" id="SignalP"/>
    </source>
</evidence>
<dbReference type="AlphaFoldDB" id="A0A929RUS9"/>
<comment type="caution">
    <text evidence="4">The sequence shown here is derived from an EMBL/GenBank/DDBJ whole genome shotgun (WGS) entry which is preliminary data.</text>
</comment>
<evidence type="ECO:0000256" key="1">
    <source>
        <dbReference type="ARBA" id="ARBA00022729"/>
    </source>
</evidence>
<keyword evidence="1 2" id="KW-0732">Signal</keyword>
<proteinExistence type="predicted"/>
<dbReference type="Proteomes" id="UP000704068">
    <property type="component" value="Unassembled WGS sequence"/>
</dbReference>
<dbReference type="Gene3D" id="3.20.20.80">
    <property type="entry name" value="Glycosidases"/>
    <property type="match status" value="1"/>
</dbReference>
<reference evidence="4" key="1">
    <citation type="submission" date="2020-04" db="EMBL/GenBank/DDBJ databases">
        <title>Deep metagenomics examines the oral microbiome during advanced dental caries in children, revealing novel taxa and co-occurrences with host molecules.</title>
        <authorList>
            <person name="Baker J.L."/>
            <person name="Morton J.T."/>
            <person name="Dinis M."/>
            <person name="Alvarez R."/>
            <person name="Tran N.C."/>
            <person name="Knight R."/>
            <person name="Edlund A."/>
        </authorList>
    </citation>
    <scope>NUCLEOTIDE SEQUENCE</scope>
    <source>
        <strain evidence="4">JCVI_34_bin.1</strain>
    </source>
</reference>
<feature type="chain" id="PRO_5038011384" evidence="2">
    <location>
        <begin position="21"/>
        <end position="498"/>
    </location>
</feature>
<sequence length="498" mass="57055">MKKKKSLVLILMLFCAFSLAAQKLPKREFRGAWIQAVNGQFQGLKREAMQANLTRQLNALKACGVNTIIFQVRVEGDALYNSPYEPWSRYLTGRQGAAPSPYWDPLAWMVEQCHLRGMELHAWINPFRAKTKGTTALSANHPAKVNPDRCFPYDGLLIFDPGKAENRHYICQVAADIVRRYDIDGFHIDDYFYPYPNGAPIPDDATFAAYGNGYRDRGDWRRYNVNLFVSELHDTIRAIKPWVKFGISPFGIYHNANASRLPGSATKGLQNYDDLYADVLYWVNQGWVDYIVPQLYWEIGHKTADYATLIKWWSKYGSKRPLVIGQDVERTVRAADLEQPTINQQPAKFALQRSLPGVVGSCLWYSAVVVDNVGNYATALRTTYHKYPALSPDYSFIYKKAPKKPKRLKALWMPDGYYLFWSTSSTNDEMNKATRYVIYRFEKGQERDLDNPANIVAITSDPLYRLPYDGGQHKYVYVVTALNRIQNESKPAKKSVKL</sequence>
<evidence type="ECO:0000313" key="4">
    <source>
        <dbReference type="EMBL" id="MBF0969615.1"/>
    </source>
</evidence>
<dbReference type="PANTHER" id="PTHR43405:SF1">
    <property type="entry name" value="GLYCOSYL HYDROLASE DIGH"/>
    <property type="match status" value="1"/>
</dbReference>
<name>A0A929RUS9_9BACT</name>
<dbReference type="PANTHER" id="PTHR43405">
    <property type="entry name" value="GLYCOSYL HYDROLASE DIGH"/>
    <property type="match status" value="1"/>
</dbReference>
<accession>A0A929RUS9</accession>
<dbReference type="InterPro" id="IPR052177">
    <property type="entry name" value="Divisome_Glycosyl_Hydrolase"/>
</dbReference>
<feature type="domain" description="Glycosyl hydrolase-like 10" evidence="3">
    <location>
        <begin position="28"/>
        <end position="324"/>
    </location>
</feature>
<protein>
    <submittedName>
        <fullName evidence="4">Family 10 glycosylhydrolase</fullName>
    </submittedName>
</protein>
<dbReference type="InterPro" id="IPR003790">
    <property type="entry name" value="GHL10"/>
</dbReference>
<feature type="signal peptide" evidence="2">
    <location>
        <begin position="1"/>
        <end position="20"/>
    </location>
</feature>
<dbReference type="EMBL" id="JABZGR010000002">
    <property type="protein sequence ID" value="MBF0969615.1"/>
    <property type="molecule type" value="Genomic_DNA"/>
</dbReference>
<dbReference type="InterPro" id="IPR017853">
    <property type="entry name" value="GH"/>
</dbReference>